<organism evidence="4 5">
    <name type="scientific">Natronoarchaeum philippinense</name>
    <dbReference type="NCBI Taxonomy" id="558529"/>
    <lineage>
        <taxon>Archaea</taxon>
        <taxon>Methanobacteriati</taxon>
        <taxon>Methanobacteriota</taxon>
        <taxon>Stenosarchaea group</taxon>
        <taxon>Halobacteria</taxon>
        <taxon>Halobacteriales</taxon>
        <taxon>Natronoarchaeaceae</taxon>
    </lineage>
</organism>
<feature type="compositionally biased region" description="Basic and acidic residues" evidence="3">
    <location>
        <begin position="221"/>
        <end position="230"/>
    </location>
</feature>
<proteinExistence type="inferred from homology"/>
<gene>
    <name evidence="4" type="ORF">SAMN06269185_1828</name>
</gene>
<dbReference type="PANTHER" id="PTHR43316:SF3">
    <property type="entry name" value="HALOACID DEHALOGENASE, TYPE II (AFU_ORTHOLOGUE AFUA_2G07750)-RELATED"/>
    <property type="match status" value="1"/>
</dbReference>
<evidence type="ECO:0000313" key="4">
    <source>
        <dbReference type="EMBL" id="SNZ12603.1"/>
    </source>
</evidence>
<dbReference type="InterPro" id="IPR051540">
    <property type="entry name" value="S-2-haloacid_dehalogenase"/>
</dbReference>
<dbReference type="PRINTS" id="PR00413">
    <property type="entry name" value="HADHALOGNASE"/>
</dbReference>
<feature type="region of interest" description="Disordered" evidence="3">
    <location>
        <begin position="221"/>
        <end position="240"/>
    </location>
</feature>
<name>A0A285NUK5_NATPI</name>
<dbReference type="GO" id="GO:0016787">
    <property type="term" value="F:hydrolase activity"/>
    <property type="evidence" value="ECO:0007669"/>
    <property type="project" value="UniProtKB-KW"/>
</dbReference>
<dbReference type="PANTHER" id="PTHR43316">
    <property type="entry name" value="HYDROLASE, HALOACID DELAHOGENASE-RELATED"/>
    <property type="match status" value="1"/>
</dbReference>
<keyword evidence="2" id="KW-0378">Hydrolase</keyword>
<dbReference type="AlphaFoldDB" id="A0A285NUK5"/>
<evidence type="ECO:0000256" key="3">
    <source>
        <dbReference type="SAM" id="MobiDB-lite"/>
    </source>
</evidence>
<dbReference type="Pfam" id="PF00702">
    <property type="entry name" value="Hydrolase"/>
    <property type="match status" value="1"/>
</dbReference>
<dbReference type="InterPro" id="IPR006439">
    <property type="entry name" value="HAD-SF_hydro_IA"/>
</dbReference>
<evidence type="ECO:0000256" key="1">
    <source>
        <dbReference type="ARBA" id="ARBA00007958"/>
    </source>
</evidence>
<sequence length="240" mass="24389">MDGSPTTAVFKSTCTNPSVVAVTFDLFGTLVRVDPPSSPASAVGRELAERGVSVPENWSQAYAEPHVDAPDGAEVPLPDHVGAALESCGVGVPEHTVDAAVAAAFDAPVETRPNAVEAVAAAADAGRVGVLSNCSVPGLVERALNRSDLDRRLFDAVVASVDCGWRKPDRRAFEAVADALGVGVDALVHVGDDPRTDGGIEACGGTAILLDDASLSAVPERLDADAEATKPDGAGGSPCR</sequence>
<dbReference type="InterPro" id="IPR036412">
    <property type="entry name" value="HAD-like_sf"/>
</dbReference>
<evidence type="ECO:0000256" key="2">
    <source>
        <dbReference type="ARBA" id="ARBA00022801"/>
    </source>
</evidence>
<accession>A0A285NUK5</accession>
<evidence type="ECO:0000313" key="5">
    <source>
        <dbReference type="Proteomes" id="UP000219453"/>
    </source>
</evidence>
<dbReference type="InterPro" id="IPR023214">
    <property type="entry name" value="HAD_sf"/>
</dbReference>
<keyword evidence="5" id="KW-1185">Reference proteome</keyword>
<dbReference type="SUPFAM" id="SSF56784">
    <property type="entry name" value="HAD-like"/>
    <property type="match status" value="1"/>
</dbReference>
<dbReference type="Proteomes" id="UP000219453">
    <property type="component" value="Unassembled WGS sequence"/>
</dbReference>
<dbReference type="Gene3D" id="3.40.50.1000">
    <property type="entry name" value="HAD superfamily/HAD-like"/>
    <property type="match status" value="1"/>
</dbReference>
<protein>
    <submittedName>
        <fullName evidence="4">Haloacid dehalogenase superfamily, subfamily IA, variant 1 with third motif having Dx(3-4)D or Dx(3-4)E</fullName>
    </submittedName>
</protein>
<dbReference type="EMBL" id="OBEJ01000002">
    <property type="protein sequence ID" value="SNZ12603.1"/>
    <property type="molecule type" value="Genomic_DNA"/>
</dbReference>
<dbReference type="NCBIfam" id="TIGR01549">
    <property type="entry name" value="HAD-SF-IA-v1"/>
    <property type="match status" value="1"/>
</dbReference>
<reference evidence="4 5" key="1">
    <citation type="submission" date="2017-09" db="EMBL/GenBank/DDBJ databases">
        <authorList>
            <person name="Ehlers B."/>
            <person name="Leendertz F.H."/>
        </authorList>
    </citation>
    <scope>NUCLEOTIDE SEQUENCE [LARGE SCALE GENOMIC DNA]</scope>
    <source>
        <strain evidence="4 5">DSM 27208</strain>
    </source>
</reference>
<comment type="similarity">
    <text evidence="1">Belongs to the HAD-like hydrolase superfamily.</text>
</comment>